<dbReference type="InterPro" id="IPR031660">
    <property type="entry name" value="TOPRIM_C"/>
</dbReference>
<feature type="domain" description="MBD" evidence="19">
    <location>
        <begin position="753"/>
        <end position="827"/>
    </location>
</feature>
<dbReference type="CDD" id="cd03481">
    <property type="entry name" value="TopoIIA_Trans_ScTopoIIA"/>
    <property type="match status" value="1"/>
</dbReference>
<accession>A0ABR1D824</accession>
<dbReference type="PROSITE" id="PS00177">
    <property type="entry name" value="TOPOISOMERASE_II"/>
    <property type="match status" value="1"/>
</dbReference>
<gene>
    <name evidence="20" type="primary">Necator_chrIII.g13263</name>
    <name evidence="20" type="ORF">RB195_012496</name>
</gene>
<evidence type="ECO:0000256" key="8">
    <source>
        <dbReference type="ARBA" id="ARBA00022603"/>
    </source>
</evidence>
<dbReference type="PANTHER" id="PTHR10169:SF38">
    <property type="entry name" value="DNA TOPOISOMERASE 2"/>
    <property type="match status" value="1"/>
</dbReference>
<keyword evidence="10" id="KW-0547">Nucleotide-binding</keyword>
<evidence type="ECO:0000256" key="14">
    <source>
        <dbReference type="ARBA" id="ARBA00023235"/>
    </source>
</evidence>
<dbReference type="EC" id="5.6.2.2" evidence="6"/>
<evidence type="ECO:0000259" key="16">
    <source>
        <dbReference type="PROSITE" id="PS50280"/>
    </source>
</evidence>
<dbReference type="InterPro" id="IPR007728">
    <property type="entry name" value="Pre-SET_dom"/>
</dbReference>
<organism evidence="20 21">
    <name type="scientific">Necator americanus</name>
    <name type="common">Human hookworm</name>
    <dbReference type="NCBI Taxonomy" id="51031"/>
    <lineage>
        <taxon>Eukaryota</taxon>
        <taxon>Metazoa</taxon>
        <taxon>Ecdysozoa</taxon>
        <taxon>Nematoda</taxon>
        <taxon>Chromadorea</taxon>
        <taxon>Rhabditida</taxon>
        <taxon>Rhabditina</taxon>
        <taxon>Rhabditomorpha</taxon>
        <taxon>Strongyloidea</taxon>
        <taxon>Ancylostomatidae</taxon>
        <taxon>Bunostominae</taxon>
        <taxon>Necator</taxon>
    </lineage>
</organism>
<dbReference type="SUPFAM" id="SSF82199">
    <property type="entry name" value="SET domain"/>
    <property type="match status" value="1"/>
</dbReference>
<dbReference type="SMART" id="SM00433">
    <property type="entry name" value="TOP2c"/>
    <property type="match status" value="1"/>
</dbReference>
<keyword evidence="7" id="KW-0158">Chromosome</keyword>
<dbReference type="SMART" id="SM00317">
    <property type="entry name" value="SET"/>
    <property type="match status" value="1"/>
</dbReference>
<evidence type="ECO:0000256" key="6">
    <source>
        <dbReference type="ARBA" id="ARBA00012895"/>
    </source>
</evidence>
<feature type="domain" description="SET" evidence="16">
    <location>
        <begin position="967"/>
        <end position="1193"/>
    </location>
</feature>
<evidence type="ECO:0000259" key="18">
    <source>
        <dbReference type="PROSITE" id="PS50880"/>
    </source>
</evidence>
<comment type="cofactor">
    <cofactor evidence="3">
        <name>Mg(2+)</name>
        <dbReference type="ChEBI" id="CHEBI:18420"/>
    </cofactor>
</comment>
<dbReference type="Pfam" id="PF00204">
    <property type="entry name" value="DNA_gyraseB"/>
    <property type="match status" value="1"/>
</dbReference>
<dbReference type="Gene3D" id="2.170.270.10">
    <property type="entry name" value="SET domain"/>
    <property type="match status" value="1"/>
</dbReference>
<dbReference type="InterPro" id="IPR016177">
    <property type="entry name" value="DNA-bd_dom_sf"/>
</dbReference>
<dbReference type="InterPro" id="IPR020568">
    <property type="entry name" value="Ribosomal_Su5_D2-typ_SF"/>
</dbReference>
<evidence type="ECO:0000256" key="13">
    <source>
        <dbReference type="ARBA" id="ARBA00023125"/>
    </source>
</evidence>
<evidence type="ECO:0000256" key="5">
    <source>
        <dbReference type="ARBA" id="ARBA00011080"/>
    </source>
</evidence>
<evidence type="ECO:0000313" key="21">
    <source>
        <dbReference type="Proteomes" id="UP001303046"/>
    </source>
</evidence>
<dbReference type="InterPro" id="IPR013759">
    <property type="entry name" value="Topo_IIA_B_C"/>
</dbReference>
<dbReference type="EMBL" id="JAVFWL010000003">
    <property type="protein sequence ID" value="KAK6746427.1"/>
    <property type="molecule type" value="Genomic_DNA"/>
</dbReference>
<dbReference type="InterPro" id="IPR001214">
    <property type="entry name" value="SET_dom"/>
</dbReference>
<evidence type="ECO:0000256" key="12">
    <source>
        <dbReference type="ARBA" id="ARBA00023029"/>
    </source>
</evidence>
<dbReference type="PROSITE" id="PS50280">
    <property type="entry name" value="SET"/>
    <property type="match status" value="1"/>
</dbReference>
<dbReference type="Gene3D" id="3.30.565.10">
    <property type="entry name" value="Histidine kinase-like ATPase, C-terminal domain"/>
    <property type="match status" value="1"/>
</dbReference>
<dbReference type="Pfam" id="PF01751">
    <property type="entry name" value="Toprim"/>
    <property type="match status" value="1"/>
</dbReference>
<dbReference type="InterPro" id="IPR018522">
    <property type="entry name" value="TopoIIA_CS"/>
</dbReference>
<keyword evidence="9" id="KW-0949">S-adenosyl-L-methionine</keyword>
<evidence type="ECO:0000256" key="15">
    <source>
        <dbReference type="SAM" id="MobiDB-lite"/>
    </source>
</evidence>
<dbReference type="Gene3D" id="3.30.1490.30">
    <property type="match status" value="1"/>
</dbReference>
<dbReference type="SUPFAM" id="SSF54171">
    <property type="entry name" value="DNA-binding domain"/>
    <property type="match status" value="1"/>
</dbReference>
<dbReference type="PRINTS" id="PR00418">
    <property type="entry name" value="TPI2FAMILY"/>
</dbReference>
<dbReference type="Proteomes" id="UP001303046">
    <property type="component" value="Unassembled WGS sequence"/>
</dbReference>
<keyword evidence="14" id="KW-0413">Isomerase</keyword>
<evidence type="ECO:0000259" key="19">
    <source>
        <dbReference type="PROSITE" id="PS50982"/>
    </source>
</evidence>
<dbReference type="Pfam" id="PF02518">
    <property type="entry name" value="HATPase_c"/>
    <property type="match status" value="1"/>
</dbReference>
<comment type="caution">
    <text evidence="20">The sequence shown here is derived from an EMBL/GenBank/DDBJ whole genome shotgun (WGS) entry which is preliminary data.</text>
</comment>
<dbReference type="InterPro" id="IPR036890">
    <property type="entry name" value="HATPase_C_sf"/>
</dbReference>
<evidence type="ECO:0000256" key="9">
    <source>
        <dbReference type="ARBA" id="ARBA00022691"/>
    </source>
</evidence>
<keyword evidence="8" id="KW-0489">Methyltransferase</keyword>
<keyword evidence="12" id="KW-0799">Topoisomerase</keyword>
<dbReference type="Gene3D" id="3.30.890.10">
    <property type="entry name" value="Methyl-cpg-binding Protein 2, Chain A"/>
    <property type="match status" value="1"/>
</dbReference>
<dbReference type="CDD" id="cd16930">
    <property type="entry name" value="HATPase_TopII-like"/>
    <property type="match status" value="1"/>
</dbReference>
<evidence type="ECO:0000256" key="3">
    <source>
        <dbReference type="ARBA" id="ARBA00001946"/>
    </source>
</evidence>
<dbReference type="Pfam" id="PF05033">
    <property type="entry name" value="Pre-SET"/>
    <property type="match status" value="1"/>
</dbReference>
<evidence type="ECO:0000313" key="20">
    <source>
        <dbReference type="EMBL" id="KAK6746427.1"/>
    </source>
</evidence>
<evidence type="ECO:0000256" key="1">
    <source>
        <dbReference type="ARBA" id="ARBA00000185"/>
    </source>
</evidence>
<dbReference type="InterPro" id="IPR050634">
    <property type="entry name" value="DNA_Topoisomerase_II"/>
</dbReference>
<evidence type="ECO:0000256" key="10">
    <source>
        <dbReference type="ARBA" id="ARBA00022741"/>
    </source>
</evidence>
<feature type="region of interest" description="Disordered" evidence="15">
    <location>
        <begin position="1044"/>
        <end position="1100"/>
    </location>
</feature>
<name>A0ABR1D824_NECAM</name>
<feature type="domain" description="Pre-SET" evidence="17">
    <location>
        <begin position="889"/>
        <end position="964"/>
    </location>
</feature>
<keyword evidence="21" id="KW-1185">Reference proteome</keyword>
<dbReference type="SMART" id="SM00391">
    <property type="entry name" value="MBD"/>
    <property type="match status" value="1"/>
</dbReference>
<dbReference type="InterPro" id="IPR013760">
    <property type="entry name" value="Topo_IIA-like_dom_sf"/>
</dbReference>
<feature type="domain" description="Toprim" evidence="18">
    <location>
        <begin position="1720"/>
        <end position="1839"/>
    </location>
</feature>
<evidence type="ECO:0000256" key="11">
    <source>
        <dbReference type="ARBA" id="ARBA00022840"/>
    </source>
</evidence>
<evidence type="ECO:0000256" key="4">
    <source>
        <dbReference type="ARBA" id="ARBA00004286"/>
    </source>
</evidence>
<dbReference type="Pfam" id="PF16898">
    <property type="entry name" value="TOPRIM_C"/>
    <property type="match status" value="1"/>
</dbReference>
<dbReference type="InterPro" id="IPR014721">
    <property type="entry name" value="Ribsml_uS5_D2-typ_fold_subgr"/>
</dbReference>
<keyword evidence="13" id="KW-0238">DNA-binding</keyword>
<dbReference type="PROSITE" id="PS50880">
    <property type="entry name" value="TOPRIM"/>
    <property type="match status" value="1"/>
</dbReference>
<comment type="cofactor">
    <cofactor evidence="2">
        <name>Ca(2+)</name>
        <dbReference type="ChEBI" id="CHEBI:29108"/>
    </cofactor>
</comment>
<dbReference type="Pfam" id="PF00856">
    <property type="entry name" value="SET"/>
    <property type="match status" value="1"/>
</dbReference>
<dbReference type="PRINTS" id="PR01158">
    <property type="entry name" value="TOPISMRASEII"/>
</dbReference>
<dbReference type="SUPFAM" id="SSF56719">
    <property type="entry name" value="Type II DNA topoisomerase"/>
    <property type="match status" value="1"/>
</dbReference>
<evidence type="ECO:0000256" key="7">
    <source>
        <dbReference type="ARBA" id="ARBA00022454"/>
    </source>
</evidence>
<dbReference type="SMART" id="SM00468">
    <property type="entry name" value="PreSET"/>
    <property type="match status" value="1"/>
</dbReference>
<dbReference type="InterPro" id="IPR001154">
    <property type="entry name" value="TopoII_euk"/>
</dbReference>
<dbReference type="InterPro" id="IPR001241">
    <property type="entry name" value="Topo_IIA"/>
</dbReference>
<dbReference type="Gene3D" id="3.40.50.670">
    <property type="match status" value="1"/>
</dbReference>
<dbReference type="Gene3D" id="3.30.230.10">
    <property type="match status" value="1"/>
</dbReference>
<dbReference type="PROSITE" id="PS50982">
    <property type="entry name" value="MBD"/>
    <property type="match status" value="1"/>
</dbReference>
<comment type="subcellular location">
    <subcellularLocation>
        <location evidence="4">Chromosome</location>
    </subcellularLocation>
</comment>
<keyword evidence="8" id="KW-0808">Transferase</keyword>
<keyword evidence="11" id="KW-0067">ATP-binding</keyword>
<dbReference type="InterPro" id="IPR003594">
    <property type="entry name" value="HATPase_dom"/>
</dbReference>
<reference evidence="20 21" key="1">
    <citation type="submission" date="2023-08" db="EMBL/GenBank/DDBJ databases">
        <title>A Necator americanus chromosomal reference genome.</title>
        <authorList>
            <person name="Ilik V."/>
            <person name="Petrzelkova K.J."/>
            <person name="Pardy F."/>
            <person name="Fuh T."/>
            <person name="Niatou-Singa F.S."/>
            <person name="Gouil Q."/>
            <person name="Baker L."/>
            <person name="Ritchie M.E."/>
            <person name="Jex A.R."/>
            <person name="Gazzola D."/>
            <person name="Li H."/>
            <person name="Toshio Fujiwara R."/>
            <person name="Zhan B."/>
            <person name="Aroian R.V."/>
            <person name="Pafco B."/>
            <person name="Schwarz E.M."/>
        </authorList>
    </citation>
    <scope>NUCLEOTIDE SEQUENCE [LARGE SCALE GENOMIC DNA]</scope>
    <source>
        <strain evidence="20 21">Aroian</strain>
        <tissue evidence="20">Whole animal</tissue>
    </source>
</reference>
<protein>
    <recommendedName>
        <fullName evidence="6">DNA topoisomerase (ATP-hydrolyzing)</fullName>
        <ecNumber evidence="6">5.6.2.2</ecNumber>
    </recommendedName>
</protein>
<sequence>MSGGSSNVAKPMPSYAELGQMVTEGFINTINDPATQWDVLTDEEIAIIKKRCEELLDWFTYLDVDDITDYEVVIGKEYLNKRQNKPCFDPHMMKTIADRFEERGDVDFDKEFKMTQEQLILAILCATMEDNNRRNIKFEVLCEALQFDKGTYHMVKKFLCDKVDRNITPKDLILQTLCTPIDCCLALTMAYCEVCGWPFACNWDVITYANDTWTEKEQDEFEKLTRDEAKRQWDATKAFLMDGTSSGPEPNEHLKQCAIIENQLKASLATADKIHTEMQELIAAMDRNALLEKHDVVVKERKEAIGNLIPPNLRNRPVMTEEEIGQLEKEIDGVRIRMQAVKKPSEWPPPPAEGLQGRLHLNQGELCLARGDDSSNLLVAQVVSRTSSNAYSLKFADSEVVEEVEAGDIAVPTVPMYDPDIKRTNYIGLRVAALVKNAYYYKGPVWSTGTIGTLPNTAHNKEFLIFFDDGFEEYVQAAFDSSDDVAMRASVIMDDRTVVQQFREKIKLLKILPLARQSIAANGIDIDKGGVYQLIRQNPERRRFIQKYFEKYPDWPLVRMKKPSPPERPAQAIVAYDRNQDRVTAYVVATDRALCVLRFPPKNCSVSGANCFEYPCTTTGHVHIDETIFRGSSRIHAVNLEHFGNNNMSARRMAKNRSHFDVVQPSPCLDKLKTATTTARKSSLPVRADGGPEGDVLSYEMDPQSLAIRKKKEAQFEILPCTRKLPQVSWQYHTECSSVCLGGLERDPSDPQFYNCSPLHIPILCGWRRMLYVYESSTRRASDGRIMYRAPCGRSLASKRSVAIYLREVGSELTIDLFCFDPVVETKTFVHVADSSLKTPDFTQGLEHMPIPAINTVDDEEPPKMFYCARRFPYNHQVDVKTISRDFCSGCSCTDDCSDPLKCECQQLTVSNVQRLAKSFRPPAGEYGYSYRNLLGKTITGVFECNDNCGCQQKRCYNRVVQQPIKYPIQIYKTAQSGWGVRALCDIPAGAFIANYVGALLTDSLADALQGEDEYFADLDLNDAVENEKATTLEKCGYLDMGIGSSDEEEEPMKSGKDADDDGLGSDASSSSSNEDEEPRSKRSRRRKPNEEEGVNPRRKKLNAAELEKIDAAAAVGDDTVFKWADYFGENNTLFVVDAKKKGNVGRFLNHSCDPNVQVQHVFVDTHDLRLPWSSFFAIRNIKAGEELCWNYGYSPDALDPDRPRHRQLFCKCVLQIDLEQILLSDDLCVLRMRRCAISALRYSPISAVYGAIRPLSASSLRLLAKVKKSTTNPIVESLRYERKSPIEHILLRPDTYVGSTDISEDTDAWVVRGDGRHMVQKRLHYSPALLKIFDEILVNAADNKQRDPEMNELRVDVDRERGKITLFNNGRGLPIEIHPKEGIYVPMLIFGNLFTSSNYDDREVKVVGGRNGYGAKLCNIFSKEFVVETWSQETGRSFKQIWKNNMRDCDEPVVSEGQDLVDGTRITFSPDLAKFGLSKLDDDICEMFKKRTFDVAGTLRGVVVYYNGELVEVGNTTFRKMRWLTIIFVFWVPSFREYVNLYSDDSDDVSSNNVLFVNASKRWQWAVKRSGAGFQQISFVNNIGTTGGGKHVDYITDQLLNIIKPLVDSYLKTGIKKNAIKNKICVFVNALIENPAFSSQTKEILTTAIADFGSKCICDVTSVQTWAMESGLVDELTCEALAKEGRPAKKVKPKTEDLSDIVKLEDANWVGDATHSQDCRLLVTEGDSAKALAVAGLEVVGRDRYGVFPVMGKFMNVSGLKKEKLEAAASKEVNQLMRILGLKYGEDYSIPENRAKLRYGGIIILTDQDEDGSHIKGLIINFLHTFWPELLRNGFIQTFITPLLKARRGSESYSFYSMDEFKKWEESTEDAAKYTVKYYKGLG</sequence>
<comment type="similarity">
    <text evidence="5">Belongs to the type II topoisomerase family.</text>
</comment>
<dbReference type="Pfam" id="PF01429">
    <property type="entry name" value="MBD"/>
    <property type="match status" value="1"/>
</dbReference>
<dbReference type="SUPFAM" id="SSF55874">
    <property type="entry name" value="ATPase domain of HSP90 chaperone/DNA topoisomerase II/histidine kinase"/>
    <property type="match status" value="1"/>
</dbReference>
<proteinExistence type="inferred from homology"/>
<evidence type="ECO:0000259" key="17">
    <source>
        <dbReference type="PROSITE" id="PS50867"/>
    </source>
</evidence>
<comment type="catalytic activity">
    <reaction evidence="1">
        <text>ATP-dependent breakage, passage and rejoining of double-stranded DNA.</text>
        <dbReference type="EC" id="5.6.2.2"/>
    </reaction>
</comment>
<dbReference type="PROSITE" id="PS50867">
    <property type="entry name" value="PRE_SET"/>
    <property type="match status" value="1"/>
</dbReference>
<evidence type="ECO:0000256" key="2">
    <source>
        <dbReference type="ARBA" id="ARBA00001913"/>
    </source>
</evidence>
<dbReference type="PANTHER" id="PTHR10169">
    <property type="entry name" value="DNA TOPOISOMERASE/GYRASE"/>
    <property type="match status" value="1"/>
</dbReference>
<dbReference type="InterPro" id="IPR013506">
    <property type="entry name" value="Topo_IIA_bsu_dom2"/>
</dbReference>
<dbReference type="SUPFAM" id="SSF54211">
    <property type="entry name" value="Ribosomal protein S5 domain 2-like"/>
    <property type="match status" value="1"/>
</dbReference>
<dbReference type="InterPro" id="IPR006171">
    <property type="entry name" value="TOPRIM_dom"/>
</dbReference>
<dbReference type="InterPro" id="IPR046341">
    <property type="entry name" value="SET_dom_sf"/>
</dbReference>
<dbReference type="InterPro" id="IPR001739">
    <property type="entry name" value="Methyl_CpG_DNA-bd"/>
</dbReference>